<dbReference type="EMBL" id="LQYG01000042">
    <property type="protein sequence ID" value="KYC62981.1"/>
    <property type="molecule type" value="Genomic_DNA"/>
</dbReference>
<evidence type="ECO:0000313" key="1">
    <source>
        <dbReference type="EMBL" id="KYC62981.1"/>
    </source>
</evidence>
<sequence>MKTHRPAFISKDLSMKHPSFYNRVAIFRSFIASALLEEEKSSIRSNLPCRP</sequence>
<reference evidence="1 2" key="1">
    <citation type="submission" date="2016-01" db="EMBL/GenBank/DDBJ databases">
        <title>Genome Sequences of Twelve Sporeforming Bacillus Species Isolated from Foods.</title>
        <authorList>
            <person name="Berendsen E.M."/>
            <person name="Wells-Bennik M.H."/>
            <person name="Krawcyk A.O."/>
            <person name="De Jong A."/>
            <person name="Holsappel S."/>
            <person name="Eijlander R.T."/>
            <person name="Kuipers O.P."/>
        </authorList>
    </citation>
    <scope>NUCLEOTIDE SEQUENCE [LARGE SCALE GENOMIC DNA]</scope>
    <source>
        <strain evidence="1 2">B4098</strain>
    </source>
</reference>
<name>A0A150K0W1_HEYCO</name>
<proteinExistence type="predicted"/>
<evidence type="ECO:0000313" key="2">
    <source>
        <dbReference type="Proteomes" id="UP000075288"/>
    </source>
</evidence>
<organism evidence="1 2">
    <name type="scientific">Heyndrickxia coagulans</name>
    <name type="common">Weizmannia coagulans</name>
    <dbReference type="NCBI Taxonomy" id="1398"/>
    <lineage>
        <taxon>Bacteria</taxon>
        <taxon>Bacillati</taxon>
        <taxon>Bacillota</taxon>
        <taxon>Bacilli</taxon>
        <taxon>Bacillales</taxon>
        <taxon>Bacillaceae</taxon>
        <taxon>Heyndrickxia</taxon>
    </lineage>
</organism>
<protein>
    <submittedName>
        <fullName evidence="1">Uncharacterized protein</fullName>
    </submittedName>
</protein>
<accession>A0A150K0W1</accession>
<dbReference type="PATRIC" id="fig|1398.26.peg.2801"/>
<gene>
    <name evidence="1" type="ORF">B4098_0386</name>
</gene>
<dbReference type="Proteomes" id="UP000075288">
    <property type="component" value="Unassembled WGS sequence"/>
</dbReference>
<dbReference type="AlphaFoldDB" id="A0A150K0W1"/>
<comment type="caution">
    <text evidence="1">The sequence shown here is derived from an EMBL/GenBank/DDBJ whole genome shotgun (WGS) entry which is preliminary data.</text>
</comment>